<evidence type="ECO:0000313" key="1">
    <source>
        <dbReference type="EMBL" id="KAH9595145.1"/>
    </source>
</evidence>
<name>A0A922S604_SCHHA</name>
<dbReference type="GeneID" id="75576524"/>
<reference evidence="1" key="4">
    <citation type="journal article" date="2022" name="PLoS Pathog.">
        <title>Chromosome-level genome of Schistosoma haematobium underpins genome-wide explorations of molecular variation.</title>
        <authorList>
            <person name="Stroehlein A.J."/>
            <person name="Korhonen P.K."/>
            <person name="Lee V.V."/>
            <person name="Ralph S.A."/>
            <person name="Mentink-Kane M."/>
            <person name="You H."/>
            <person name="McManus D.P."/>
            <person name="Tchuente L.T."/>
            <person name="Stothard J.R."/>
            <person name="Kaur P."/>
            <person name="Dudchenko O."/>
            <person name="Aiden E.L."/>
            <person name="Yang B."/>
            <person name="Yang H."/>
            <person name="Emery A.M."/>
            <person name="Webster B.L."/>
            <person name="Brindley P.J."/>
            <person name="Rollinson D."/>
            <person name="Chang B.C.H."/>
            <person name="Gasser R.B."/>
            <person name="Young N.D."/>
        </authorList>
    </citation>
    <scope>NUCLEOTIDE SEQUENCE</scope>
</reference>
<dbReference type="RefSeq" id="XP_051074136.1">
    <property type="nucleotide sequence ID" value="XM_051208433.1"/>
</dbReference>
<organism evidence="1 2">
    <name type="scientific">Schistosoma haematobium</name>
    <name type="common">Blood fluke</name>
    <dbReference type="NCBI Taxonomy" id="6185"/>
    <lineage>
        <taxon>Eukaryota</taxon>
        <taxon>Metazoa</taxon>
        <taxon>Spiralia</taxon>
        <taxon>Lophotrochozoa</taxon>
        <taxon>Platyhelminthes</taxon>
        <taxon>Trematoda</taxon>
        <taxon>Digenea</taxon>
        <taxon>Strigeidida</taxon>
        <taxon>Schistosomatoidea</taxon>
        <taxon>Schistosomatidae</taxon>
        <taxon>Schistosoma</taxon>
    </lineage>
</organism>
<gene>
    <name evidence="1" type="ORF">MS3_00000812</name>
</gene>
<dbReference type="CTD" id="75576524"/>
<dbReference type="KEGG" id="shx:MS3_00000812"/>
<reference evidence="1" key="2">
    <citation type="journal article" date="2019" name="Gigascience">
        <title>High-quality Schistosoma haematobium genome achieved by single-molecule and long-range sequencing.</title>
        <authorList>
            <person name="Stroehlein A.J."/>
            <person name="Korhonen P.K."/>
            <person name="Chong T.M."/>
            <person name="Lim Y.L."/>
            <person name="Chan K.G."/>
            <person name="Webster B."/>
            <person name="Rollinson D."/>
            <person name="Brindley P.J."/>
            <person name="Gasser R.B."/>
            <person name="Young N.D."/>
        </authorList>
    </citation>
    <scope>NUCLEOTIDE SEQUENCE</scope>
</reference>
<dbReference type="Proteomes" id="UP000471633">
    <property type="component" value="Unassembled WGS sequence"/>
</dbReference>
<evidence type="ECO:0000313" key="2">
    <source>
        <dbReference type="Proteomes" id="UP000471633"/>
    </source>
</evidence>
<comment type="caution">
    <text evidence="1">The sequence shown here is derived from an EMBL/GenBank/DDBJ whole genome shotgun (WGS) entry which is preliminary data.</text>
</comment>
<protein>
    <submittedName>
        <fullName evidence="1">Uncharacterized protein</fullName>
    </submittedName>
</protein>
<dbReference type="AlphaFoldDB" id="A0A922S604"/>
<dbReference type="EMBL" id="AMPZ03000001">
    <property type="protein sequence ID" value="KAH9595145.1"/>
    <property type="molecule type" value="Genomic_DNA"/>
</dbReference>
<proteinExistence type="predicted"/>
<reference evidence="1" key="1">
    <citation type="journal article" date="2012" name="Nat. Genet.">
        <title>Whole-genome sequence of Schistosoma haematobium.</title>
        <authorList>
            <person name="Young N.D."/>
            <person name="Jex A.R."/>
            <person name="Li B."/>
            <person name="Liu S."/>
            <person name="Yang L."/>
            <person name="Xiong Z."/>
            <person name="Li Y."/>
            <person name="Cantacessi C."/>
            <person name="Hall R.S."/>
            <person name="Xu X."/>
            <person name="Chen F."/>
            <person name="Wu X."/>
            <person name="Zerlotini A."/>
            <person name="Oliveira G."/>
            <person name="Hofmann A."/>
            <person name="Zhang G."/>
            <person name="Fang X."/>
            <person name="Kang Y."/>
            <person name="Campbell B.E."/>
            <person name="Loukas A."/>
            <person name="Ranganathan S."/>
            <person name="Rollinson D."/>
            <person name="Rinaldi G."/>
            <person name="Brindley P.J."/>
            <person name="Yang H."/>
            <person name="Wang J."/>
            <person name="Wang J."/>
            <person name="Gasser R.B."/>
        </authorList>
    </citation>
    <scope>NUCLEOTIDE SEQUENCE</scope>
</reference>
<accession>A0A922S604</accession>
<reference evidence="1" key="3">
    <citation type="submission" date="2021-06" db="EMBL/GenBank/DDBJ databases">
        <title>Chromosome-level genome assembly for S. haematobium.</title>
        <authorList>
            <person name="Stroehlein A.J."/>
        </authorList>
    </citation>
    <scope>NUCLEOTIDE SEQUENCE</scope>
</reference>
<sequence length="109" mass="12494">MEHVSGYFYVQLQCFGWYVVKSRRLLTPHLSDGHPDFYHRFTVTGIRCSVGAASMSGRFNGAGLFKTSLKYSPLYVPQFLNLGDRLALFVLDSSLWFTIFPHKVLRLIT</sequence>
<keyword evidence="2" id="KW-1185">Reference proteome</keyword>